<gene>
    <name evidence="2" type="ORF">J0S82_008603</name>
</gene>
<feature type="non-terminal residue" evidence="2">
    <location>
        <position position="1"/>
    </location>
</feature>
<organism evidence="2 3">
    <name type="scientific">Galemys pyrenaicus</name>
    <name type="common">Iberian desman</name>
    <name type="synonym">Pyrenean desman</name>
    <dbReference type="NCBI Taxonomy" id="202257"/>
    <lineage>
        <taxon>Eukaryota</taxon>
        <taxon>Metazoa</taxon>
        <taxon>Chordata</taxon>
        <taxon>Craniata</taxon>
        <taxon>Vertebrata</taxon>
        <taxon>Euteleostomi</taxon>
        <taxon>Mammalia</taxon>
        <taxon>Eutheria</taxon>
        <taxon>Laurasiatheria</taxon>
        <taxon>Eulipotyphla</taxon>
        <taxon>Talpidae</taxon>
        <taxon>Galemys</taxon>
    </lineage>
</organism>
<name>A0A8J6A4F7_GALPY</name>
<dbReference type="Proteomes" id="UP000700334">
    <property type="component" value="Unassembled WGS sequence"/>
</dbReference>
<dbReference type="OrthoDB" id="8118055at2759"/>
<protein>
    <submittedName>
        <fullName evidence="2">Mannosyl-oligosaccharide 1,2-alpha-mannosidase IB</fullName>
    </submittedName>
</protein>
<dbReference type="EMBL" id="JAGFMF010011712">
    <property type="protein sequence ID" value="KAG8515249.1"/>
    <property type="molecule type" value="Genomic_DNA"/>
</dbReference>
<proteinExistence type="predicted"/>
<evidence type="ECO:0000256" key="1">
    <source>
        <dbReference type="SAM" id="Coils"/>
    </source>
</evidence>
<dbReference type="AlphaFoldDB" id="A0A8J6A4F7"/>
<feature type="coiled-coil region" evidence="1">
    <location>
        <begin position="57"/>
        <end position="84"/>
    </location>
</feature>
<reference evidence="2" key="1">
    <citation type="journal article" date="2021" name="Evol. Appl.">
        <title>The genome of the Pyrenean desman and the effects of bottlenecks and inbreeding on the genomic landscape of an endangered species.</title>
        <authorList>
            <person name="Escoda L."/>
            <person name="Castresana J."/>
        </authorList>
    </citation>
    <scope>NUCLEOTIDE SEQUENCE</scope>
    <source>
        <strain evidence="2">IBE-C5619</strain>
    </source>
</reference>
<keyword evidence="1" id="KW-0175">Coiled coil</keyword>
<keyword evidence="3" id="KW-1185">Reference proteome</keyword>
<evidence type="ECO:0000313" key="3">
    <source>
        <dbReference type="Proteomes" id="UP000700334"/>
    </source>
</evidence>
<sequence>NSFSLLIHCKIQHLDLDLEEVLIAYIDAHKGDRYCGIFWIHVHNEYRHSEEECLEILADYRKILEDAKEKNKKWREEIQAEIQTEKLHRWSQNELRPIAREGHSTSIFEKITTGRYYTYYLSGEETFEVKAVQLKLILPFSTRLRILCISELKLGETET</sequence>
<comment type="caution">
    <text evidence="2">The sequence shown here is derived from an EMBL/GenBank/DDBJ whole genome shotgun (WGS) entry which is preliminary data.</text>
</comment>
<evidence type="ECO:0000313" key="2">
    <source>
        <dbReference type="EMBL" id="KAG8515249.1"/>
    </source>
</evidence>
<accession>A0A8J6A4F7</accession>
<feature type="non-terminal residue" evidence="2">
    <location>
        <position position="159"/>
    </location>
</feature>